<dbReference type="InterPro" id="IPR036881">
    <property type="entry name" value="Glyco_hydro_3_C_sf"/>
</dbReference>
<evidence type="ECO:0000256" key="2">
    <source>
        <dbReference type="ARBA" id="ARBA00005336"/>
    </source>
</evidence>
<name>A0AAJ0FE49_9PEZI</name>
<evidence type="ECO:0000313" key="16">
    <source>
        <dbReference type="Proteomes" id="UP001239445"/>
    </source>
</evidence>
<comment type="catalytic activity">
    <reaction evidence="10">
        <text>Hydrolysis of (1-&gt;4)-beta-D-xylans, to remove successive D-xylose residues from the non-reducing termini.</text>
        <dbReference type="EC" id="3.2.1.37"/>
    </reaction>
</comment>
<feature type="domain" description="Fibronectin type III-like" evidence="14">
    <location>
        <begin position="694"/>
        <end position="764"/>
    </location>
</feature>
<dbReference type="Pfam" id="PF01915">
    <property type="entry name" value="Glyco_hydro_3_C"/>
    <property type="match status" value="1"/>
</dbReference>
<evidence type="ECO:0000256" key="3">
    <source>
        <dbReference type="ARBA" id="ARBA00022651"/>
    </source>
</evidence>
<evidence type="ECO:0000313" key="15">
    <source>
        <dbReference type="EMBL" id="KAK1757800.1"/>
    </source>
</evidence>
<evidence type="ECO:0000256" key="4">
    <source>
        <dbReference type="ARBA" id="ARBA00022729"/>
    </source>
</evidence>
<organism evidence="15 16">
    <name type="scientific">Echria macrotheca</name>
    <dbReference type="NCBI Taxonomy" id="438768"/>
    <lineage>
        <taxon>Eukaryota</taxon>
        <taxon>Fungi</taxon>
        <taxon>Dikarya</taxon>
        <taxon>Ascomycota</taxon>
        <taxon>Pezizomycotina</taxon>
        <taxon>Sordariomycetes</taxon>
        <taxon>Sordariomycetidae</taxon>
        <taxon>Sordariales</taxon>
        <taxon>Schizotheciaceae</taxon>
        <taxon>Echria</taxon>
    </lineage>
</organism>
<protein>
    <recommendedName>
        <fullName evidence="11">xylan 1,4-beta-xylosidase</fullName>
        <ecNumber evidence="11">3.2.1.37</ecNumber>
    </recommendedName>
</protein>
<feature type="region of interest" description="Disordered" evidence="12">
    <location>
        <begin position="792"/>
        <end position="829"/>
    </location>
</feature>
<proteinExistence type="inferred from homology"/>
<dbReference type="InterPro" id="IPR044993">
    <property type="entry name" value="BXL"/>
</dbReference>
<comment type="caution">
    <text evidence="15">The sequence shown here is derived from an EMBL/GenBank/DDBJ whole genome shotgun (WGS) entry which is preliminary data.</text>
</comment>
<dbReference type="EC" id="3.2.1.37" evidence="11"/>
<dbReference type="Gene3D" id="3.40.50.1700">
    <property type="entry name" value="Glycoside hydrolase family 3 C-terminal domain"/>
    <property type="match status" value="1"/>
</dbReference>
<evidence type="ECO:0000256" key="8">
    <source>
        <dbReference type="ARBA" id="ARBA00023295"/>
    </source>
</evidence>
<evidence type="ECO:0000256" key="10">
    <source>
        <dbReference type="ARBA" id="ARBA00024574"/>
    </source>
</evidence>
<keyword evidence="16" id="KW-1185">Reference proteome</keyword>
<evidence type="ECO:0000256" key="11">
    <source>
        <dbReference type="ARBA" id="ARBA00026107"/>
    </source>
</evidence>
<evidence type="ECO:0000256" key="9">
    <source>
        <dbReference type="ARBA" id="ARBA00023326"/>
    </source>
</evidence>
<comment type="similarity">
    <text evidence="2">Belongs to the glycosyl hydrolase 3 family.</text>
</comment>
<dbReference type="GO" id="GO:0045493">
    <property type="term" value="P:xylan catabolic process"/>
    <property type="evidence" value="ECO:0007669"/>
    <property type="project" value="UniProtKB-KW"/>
</dbReference>
<keyword evidence="8" id="KW-0326">Glycosidase</keyword>
<evidence type="ECO:0000256" key="1">
    <source>
        <dbReference type="ARBA" id="ARBA00004851"/>
    </source>
</evidence>
<dbReference type="SMART" id="SM01217">
    <property type="entry name" value="Fn3_like"/>
    <property type="match status" value="1"/>
</dbReference>
<reference evidence="15" key="1">
    <citation type="submission" date="2023-06" db="EMBL/GenBank/DDBJ databases">
        <title>Genome-scale phylogeny and comparative genomics of the fungal order Sordariales.</title>
        <authorList>
            <consortium name="Lawrence Berkeley National Laboratory"/>
            <person name="Hensen N."/>
            <person name="Bonometti L."/>
            <person name="Westerberg I."/>
            <person name="Brannstrom I.O."/>
            <person name="Guillou S."/>
            <person name="Cros-Aarteil S."/>
            <person name="Calhoun S."/>
            <person name="Haridas S."/>
            <person name="Kuo A."/>
            <person name="Mondo S."/>
            <person name="Pangilinan J."/>
            <person name="Riley R."/>
            <person name="Labutti K."/>
            <person name="Andreopoulos B."/>
            <person name="Lipzen A."/>
            <person name="Chen C."/>
            <person name="Yanf M."/>
            <person name="Daum C."/>
            <person name="Ng V."/>
            <person name="Clum A."/>
            <person name="Steindorff A."/>
            <person name="Ohm R."/>
            <person name="Martin F."/>
            <person name="Silar P."/>
            <person name="Natvig D."/>
            <person name="Lalanne C."/>
            <person name="Gautier V."/>
            <person name="Ament-Velasquez S.L."/>
            <person name="Kruys A."/>
            <person name="Hutchinson M.I."/>
            <person name="Powell A.J."/>
            <person name="Barry K."/>
            <person name="Miller A.N."/>
            <person name="Grigoriev I.V."/>
            <person name="Debuchy R."/>
            <person name="Gladieux P."/>
            <person name="Thoren M.H."/>
            <person name="Johannesson H."/>
        </authorList>
    </citation>
    <scope>NUCLEOTIDE SEQUENCE</scope>
    <source>
        <strain evidence="15">PSN4</strain>
    </source>
</reference>
<dbReference type="InterPro" id="IPR013783">
    <property type="entry name" value="Ig-like_fold"/>
</dbReference>
<dbReference type="PANTHER" id="PTHR42721">
    <property type="entry name" value="SUGAR HYDROLASE-RELATED"/>
    <property type="match status" value="1"/>
</dbReference>
<dbReference type="EMBL" id="MU839830">
    <property type="protein sequence ID" value="KAK1757800.1"/>
    <property type="molecule type" value="Genomic_DNA"/>
</dbReference>
<dbReference type="Pfam" id="PF00933">
    <property type="entry name" value="Glyco_hydro_3"/>
    <property type="match status" value="1"/>
</dbReference>
<dbReference type="Proteomes" id="UP001239445">
    <property type="component" value="Unassembled WGS sequence"/>
</dbReference>
<feature type="chain" id="PRO_5042571972" description="xylan 1,4-beta-xylosidase" evidence="13">
    <location>
        <begin position="21"/>
        <end position="829"/>
    </location>
</feature>
<keyword evidence="3" id="KW-0858">Xylan degradation</keyword>
<keyword evidence="6" id="KW-0325">Glycoprotein</keyword>
<evidence type="ECO:0000256" key="5">
    <source>
        <dbReference type="ARBA" id="ARBA00022801"/>
    </source>
</evidence>
<keyword evidence="4 13" id="KW-0732">Signal</keyword>
<dbReference type="InterPro" id="IPR002772">
    <property type="entry name" value="Glyco_hydro_3_C"/>
</dbReference>
<comment type="pathway">
    <text evidence="1">Glycan degradation; xylan degradation.</text>
</comment>
<evidence type="ECO:0000256" key="13">
    <source>
        <dbReference type="SAM" id="SignalP"/>
    </source>
</evidence>
<keyword evidence="9" id="KW-0624">Polysaccharide degradation</keyword>
<dbReference type="InterPro" id="IPR036962">
    <property type="entry name" value="Glyco_hydro_3_N_sf"/>
</dbReference>
<dbReference type="InterPro" id="IPR017853">
    <property type="entry name" value="GH"/>
</dbReference>
<dbReference type="PANTHER" id="PTHR42721:SF3">
    <property type="entry name" value="BETA-D-XYLOSIDASE 5-RELATED"/>
    <property type="match status" value="1"/>
</dbReference>
<dbReference type="InterPro" id="IPR001764">
    <property type="entry name" value="Glyco_hydro_3_N"/>
</dbReference>
<dbReference type="Gene3D" id="2.60.40.10">
    <property type="entry name" value="Immunoglobulins"/>
    <property type="match status" value="1"/>
</dbReference>
<evidence type="ECO:0000256" key="12">
    <source>
        <dbReference type="SAM" id="MobiDB-lite"/>
    </source>
</evidence>
<dbReference type="GO" id="GO:0009044">
    <property type="term" value="F:xylan 1,4-beta-xylosidase activity"/>
    <property type="evidence" value="ECO:0007669"/>
    <property type="project" value="UniProtKB-EC"/>
</dbReference>
<dbReference type="AlphaFoldDB" id="A0AAJ0FE49"/>
<keyword evidence="7" id="KW-0119">Carbohydrate metabolism</keyword>
<dbReference type="SUPFAM" id="SSF51445">
    <property type="entry name" value="(Trans)glycosidases"/>
    <property type="match status" value="1"/>
</dbReference>
<gene>
    <name evidence="15" type="ORF">QBC47DRAFT_442882</name>
</gene>
<evidence type="ECO:0000259" key="14">
    <source>
        <dbReference type="SMART" id="SM01217"/>
    </source>
</evidence>
<keyword evidence="5 15" id="KW-0378">Hydrolase</keyword>
<feature type="signal peptide" evidence="13">
    <location>
        <begin position="1"/>
        <end position="20"/>
    </location>
</feature>
<evidence type="ECO:0000256" key="6">
    <source>
        <dbReference type="ARBA" id="ARBA00023180"/>
    </source>
</evidence>
<dbReference type="SUPFAM" id="SSF52279">
    <property type="entry name" value="Beta-D-glucan exohydrolase, C-terminal domain"/>
    <property type="match status" value="1"/>
</dbReference>
<sequence>MKTPTLAVALVGLFLTSAAAFEFPDCKTGPLSNNTVCNVLASPKDRAAALVQAMTLSEKLVNLVDNARGAKRIGLPPYEWWNEGLHGVATSPGVTFNRTGRLRAGSSENSATPFSYATSFPNTITTAAAFDDDLVHRVATVISTEARAFINAGLAGLDFWTPNVNPYKDPRWGRGYETPGEDPVRIKGYAKAFLAGLEGNNTAIRKVIATCKHFAAYDLERWKGVIRYGFDAIVTSQDLAEYYLPPFQQCARDSQVGSIMCSYNSLNGTPACASEYLMTDILRNHWGWTADNNFVTTDCNAVKDFLPSEHNFSATAAEAAAVALNAGTDTVCEVSYSPPLTDIVGAFNQSLLPEATVDRALKRLYEGLIRAGYFDHSTTTGPYDGIGWADVSTKEARSLALQAAVDGLVLLKNDGTLPLRRLTRQKVALIGHWVSSGSKMLGGYSGIPPYLHTPEYAARELNLTYYTATGPVMQGPIGPWNISYVTQALTAADQADVILYFGGTDQSVASEDRDRETIAWPAGQLAQLTALSALGKPLIVIQLGDQLDSTPLLTNPNISAIIWAGYPGQSGGTAVFNVLRGRSAPAGRLPVTQYPASYVDAVPMTDMSLRPHAASPGRTYRWFNKPILPFGYGLHYTHFNASIGGLVPSSSSSSSGEEDSLLGGCASRYKYPDTCPFASASVRVTNTGNVTSDYVALVFVTGEFGPKPYPLKTLAAYTRIRRIRPGQTRLKSLALTLGSLARVDLAGNTVLYPGKYRLSLDVVGDDGMTGTGGSGGVSFDLEGDEAVLDWFPQPGAGGNSTRTSAEAAKKPPAMGHTGNEDAKQRYPGL</sequence>
<feature type="compositionally biased region" description="Basic and acidic residues" evidence="12">
    <location>
        <begin position="818"/>
        <end position="829"/>
    </location>
</feature>
<dbReference type="InterPro" id="IPR026891">
    <property type="entry name" value="Fn3-like"/>
</dbReference>
<evidence type="ECO:0000256" key="7">
    <source>
        <dbReference type="ARBA" id="ARBA00023277"/>
    </source>
</evidence>
<dbReference type="GO" id="GO:0046556">
    <property type="term" value="F:alpha-L-arabinofuranosidase activity"/>
    <property type="evidence" value="ECO:0007669"/>
    <property type="project" value="TreeGrafter"/>
</dbReference>
<dbReference type="Gene3D" id="3.20.20.300">
    <property type="entry name" value="Glycoside hydrolase, family 3, N-terminal domain"/>
    <property type="match status" value="1"/>
</dbReference>
<dbReference type="GO" id="GO:0031222">
    <property type="term" value="P:arabinan catabolic process"/>
    <property type="evidence" value="ECO:0007669"/>
    <property type="project" value="TreeGrafter"/>
</dbReference>
<accession>A0AAJ0FE49</accession>